<dbReference type="CDD" id="cd09274">
    <property type="entry name" value="RNase_HI_RT_Ty3"/>
    <property type="match status" value="1"/>
</dbReference>
<evidence type="ECO:0000256" key="5">
    <source>
        <dbReference type="ARBA" id="ARBA00022759"/>
    </source>
</evidence>
<dbReference type="GO" id="GO:0004519">
    <property type="term" value="F:endonuclease activity"/>
    <property type="evidence" value="ECO:0007669"/>
    <property type="project" value="UniProtKB-KW"/>
</dbReference>
<dbReference type="Pfam" id="PF17917">
    <property type="entry name" value="RT_RNaseH"/>
    <property type="match status" value="1"/>
</dbReference>
<dbReference type="GO" id="GO:0016787">
    <property type="term" value="F:hydrolase activity"/>
    <property type="evidence" value="ECO:0007669"/>
    <property type="project" value="UniProtKB-KW"/>
</dbReference>
<evidence type="ECO:0000256" key="6">
    <source>
        <dbReference type="ARBA" id="ARBA00022801"/>
    </source>
</evidence>
<dbReference type="InterPro" id="IPR043502">
    <property type="entry name" value="DNA/RNA_pol_sf"/>
</dbReference>
<evidence type="ECO:0000259" key="9">
    <source>
        <dbReference type="Pfam" id="PF00078"/>
    </source>
</evidence>
<evidence type="ECO:0000313" key="13">
    <source>
        <dbReference type="Proteomes" id="UP001558652"/>
    </source>
</evidence>
<dbReference type="AlphaFoldDB" id="A0ABD0Z458"/>
<evidence type="ECO:0000256" key="7">
    <source>
        <dbReference type="ARBA" id="ARBA00022918"/>
    </source>
</evidence>
<dbReference type="Gene3D" id="3.10.10.10">
    <property type="entry name" value="HIV Type 1 Reverse Transcriptase, subunit A, domain 1"/>
    <property type="match status" value="1"/>
</dbReference>
<keyword evidence="7" id="KW-0695">RNA-directed DNA polymerase</keyword>
<dbReference type="FunFam" id="3.30.70.270:FF:000003">
    <property type="entry name" value="Transposon Ty3-G Gag-Pol polyprotein"/>
    <property type="match status" value="1"/>
</dbReference>
<evidence type="ECO:0000256" key="3">
    <source>
        <dbReference type="ARBA" id="ARBA00022695"/>
    </source>
</evidence>
<keyword evidence="3" id="KW-0548">Nucleotidyltransferase</keyword>
<feature type="domain" description="Reverse transcriptase" evidence="9">
    <location>
        <begin position="262"/>
        <end position="317"/>
    </location>
</feature>
<evidence type="ECO:0000256" key="4">
    <source>
        <dbReference type="ARBA" id="ARBA00022722"/>
    </source>
</evidence>
<feature type="region of interest" description="Disordered" evidence="8">
    <location>
        <begin position="712"/>
        <end position="739"/>
    </location>
</feature>
<organism evidence="12 13">
    <name type="scientific">Ranatra chinensis</name>
    <dbReference type="NCBI Taxonomy" id="642074"/>
    <lineage>
        <taxon>Eukaryota</taxon>
        <taxon>Metazoa</taxon>
        <taxon>Ecdysozoa</taxon>
        <taxon>Arthropoda</taxon>
        <taxon>Hexapoda</taxon>
        <taxon>Insecta</taxon>
        <taxon>Pterygota</taxon>
        <taxon>Neoptera</taxon>
        <taxon>Paraneoptera</taxon>
        <taxon>Hemiptera</taxon>
        <taxon>Heteroptera</taxon>
        <taxon>Panheteroptera</taxon>
        <taxon>Nepomorpha</taxon>
        <taxon>Nepidae</taxon>
        <taxon>Ranatrinae</taxon>
        <taxon>Ranatra</taxon>
    </lineage>
</organism>
<dbReference type="Pfam" id="PF17921">
    <property type="entry name" value="Integrase_H2C2"/>
    <property type="match status" value="1"/>
</dbReference>
<dbReference type="InterPro" id="IPR000477">
    <property type="entry name" value="RT_dom"/>
</dbReference>
<gene>
    <name evidence="12" type="ORF">AAG570_006288</name>
</gene>
<dbReference type="InterPro" id="IPR050951">
    <property type="entry name" value="Retrovirus_Pol_polyprotein"/>
</dbReference>
<dbReference type="PROSITE" id="PS00141">
    <property type="entry name" value="ASP_PROTEASE"/>
    <property type="match status" value="1"/>
</dbReference>
<feature type="domain" description="Reverse transcriptase" evidence="9">
    <location>
        <begin position="189"/>
        <end position="254"/>
    </location>
</feature>
<protein>
    <recommendedName>
        <fullName evidence="1">RNA-directed DNA polymerase</fullName>
        <ecNumber evidence="1">2.7.7.49</ecNumber>
    </recommendedName>
</protein>
<reference evidence="12 13" key="1">
    <citation type="submission" date="2024-07" db="EMBL/GenBank/DDBJ databases">
        <title>Chromosome-level genome assembly of the water stick insect Ranatra chinensis (Heteroptera: Nepidae).</title>
        <authorList>
            <person name="Liu X."/>
        </authorList>
    </citation>
    <scope>NUCLEOTIDE SEQUENCE [LARGE SCALE GENOMIC DNA]</scope>
    <source>
        <strain evidence="12">Cailab_2021Rc</strain>
        <tissue evidence="12">Muscle</tissue>
    </source>
</reference>
<dbReference type="Pfam" id="PF00078">
    <property type="entry name" value="RVT_1"/>
    <property type="match status" value="2"/>
</dbReference>
<evidence type="ECO:0000259" key="11">
    <source>
        <dbReference type="Pfam" id="PF17921"/>
    </source>
</evidence>
<dbReference type="FunFam" id="3.30.70.270:FF:000020">
    <property type="entry name" value="Transposon Tf2-6 polyprotein-like Protein"/>
    <property type="match status" value="1"/>
</dbReference>
<evidence type="ECO:0000256" key="2">
    <source>
        <dbReference type="ARBA" id="ARBA00022679"/>
    </source>
</evidence>
<dbReference type="EC" id="2.7.7.49" evidence="1"/>
<accession>A0ABD0Z458</accession>
<comment type="caution">
    <text evidence="12">The sequence shown here is derived from an EMBL/GenBank/DDBJ whole genome shotgun (WGS) entry which is preliminary data.</text>
</comment>
<feature type="domain" description="Reverse transcriptase RNase H-like" evidence="10">
    <location>
        <begin position="406"/>
        <end position="508"/>
    </location>
</feature>
<dbReference type="PANTHER" id="PTHR37984">
    <property type="entry name" value="PROTEIN CBG26694"/>
    <property type="match status" value="1"/>
</dbReference>
<dbReference type="GO" id="GO:0003964">
    <property type="term" value="F:RNA-directed DNA polymerase activity"/>
    <property type="evidence" value="ECO:0007669"/>
    <property type="project" value="UniProtKB-KW"/>
</dbReference>
<dbReference type="EMBL" id="JBFDAA010000002">
    <property type="protein sequence ID" value="KAL1139302.1"/>
    <property type="molecule type" value="Genomic_DNA"/>
</dbReference>
<name>A0ABD0Z458_9HEMI</name>
<keyword evidence="5" id="KW-0255">Endonuclease</keyword>
<dbReference type="CDD" id="cd01647">
    <property type="entry name" value="RT_LTR"/>
    <property type="match status" value="1"/>
</dbReference>
<keyword evidence="6" id="KW-0378">Hydrolase</keyword>
<dbReference type="InterPro" id="IPR043128">
    <property type="entry name" value="Rev_trsase/Diguanyl_cyclase"/>
</dbReference>
<dbReference type="Gene3D" id="1.10.340.70">
    <property type="match status" value="1"/>
</dbReference>
<keyword evidence="4" id="KW-0540">Nuclease</keyword>
<dbReference type="InterPro" id="IPR041373">
    <property type="entry name" value="RT_RNaseH"/>
</dbReference>
<dbReference type="PANTHER" id="PTHR37984:SF5">
    <property type="entry name" value="PROTEIN NYNRIN-LIKE"/>
    <property type="match status" value="1"/>
</dbReference>
<dbReference type="Gene3D" id="3.30.70.270">
    <property type="match status" value="3"/>
</dbReference>
<evidence type="ECO:0000256" key="1">
    <source>
        <dbReference type="ARBA" id="ARBA00012493"/>
    </source>
</evidence>
<evidence type="ECO:0000313" key="12">
    <source>
        <dbReference type="EMBL" id="KAL1139302.1"/>
    </source>
</evidence>
<dbReference type="InterPro" id="IPR001969">
    <property type="entry name" value="Aspartic_peptidase_AS"/>
</dbReference>
<dbReference type="Proteomes" id="UP001558652">
    <property type="component" value="Unassembled WGS sequence"/>
</dbReference>
<evidence type="ECO:0000259" key="10">
    <source>
        <dbReference type="Pfam" id="PF17917"/>
    </source>
</evidence>
<dbReference type="FunFam" id="3.10.20.370:FF:000001">
    <property type="entry name" value="Retrovirus-related Pol polyprotein from transposon 17.6-like protein"/>
    <property type="match status" value="1"/>
</dbReference>
<keyword evidence="13" id="KW-1185">Reference proteome</keyword>
<proteinExistence type="predicted"/>
<dbReference type="SUPFAM" id="SSF56672">
    <property type="entry name" value="DNA/RNA polymerases"/>
    <property type="match status" value="1"/>
</dbReference>
<sequence>MTEIIPYFYERICVLDPISVDEFLERGRRVQLQKDHISLSAGQPLLGLLDSGASRTLVGGEGWKVLRGLGLRDYEGGATHVTVADSSRCVVYGCVDLPFELEGRVRVISALVGPALTNLSQWSWEFQDHTGEVVSWHGVDTGDSKPIKQRYYPVSPVVERAMHAELDEMLQAGVVKPSKSAWSSPVVMIRKKDGSYRFCVDYCKVNAVTLRDAYPLPYVSHILDMLRNPWYLSSLDVKSAYWQVPLSEESKERKVLGPELGRHVFAYLDDIIVCSAQFDEHVGTLDRVFKRLKEAGLTLSLENCQFCRPELRYLGYVFDRAGLRIDAQKVECIVNFPAPRTSTHVRRFLGMCGWYRRFIPHFSTVAAPLTDLLKKRRASLWSGKCERAFAQLKEHLVSAPIPTCPDFDSPFIVQTDASGKGIGAILSQELPDGERVVANASRALSKAERNYSTTEQECLAVIWAVEKLRPYLEETEFTVVTDHAALKWLNGLKDPVGRLARWALRLQQHPFKVVYRPGKLHSAPDALSRYSAEVSCSVVEVTKSSRDGLYQGMIERVRTDPERYPRWEVRDGDQLFRRIVGKSFDDPWRLVVQKPLRPVVLPECRDSHPGAPLGVFRARQWVQGRYYWPGMQTDVARFVAHVRACLPIKPGMGRPKGPERTRRGEVLGQLLEENVTSSSTDVALHEASLPPRRKGGFVTEIVAMSDGAGYWSGGGTATPPRALDRGGARAQWRPTPLSP</sequence>
<dbReference type="InterPro" id="IPR041588">
    <property type="entry name" value="Integrase_H2C2"/>
</dbReference>
<evidence type="ECO:0000256" key="8">
    <source>
        <dbReference type="SAM" id="MobiDB-lite"/>
    </source>
</evidence>
<feature type="domain" description="Integrase zinc-binding" evidence="11">
    <location>
        <begin position="592"/>
        <end position="647"/>
    </location>
</feature>
<keyword evidence="2" id="KW-0808">Transferase</keyword>